<name>A0A6J8CB79_MYTCO</name>
<keyword evidence="1" id="KW-0732">Signal</keyword>
<dbReference type="Pfam" id="PF00024">
    <property type="entry name" value="PAN_1"/>
    <property type="match status" value="1"/>
</dbReference>
<dbReference type="InterPro" id="IPR003609">
    <property type="entry name" value="Pan_app"/>
</dbReference>
<feature type="domain" description="Apple" evidence="2">
    <location>
        <begin position="27"/>
        <end position="83"/>
    </location>
</feature>
<gene>
    <name evidence="3" type="ORF">MCOR_27527</name>
</gene>
<dbReference type="PANTHER" id="PTHR47018">
    <property type="entry name" value="CXC DOMAIN-CONTAINING PROTEIN-RELATED"/>
    <property type="match status" value="1"/>
</dbReference>
<reference evidence="3 4" key="1">
    <citation type="submission" date="2020-06" db="EMBL/GenBank/DDBJ databases">
        <authorList>
            <person name="Li R."/>
            <person name="Bekaert M."/>
        </authorList>
    </citation>
    <scope>NUCLEOTIDE SEQUENCE [LARGE SCALE GENOMIC DNA]</scope>
    <source>
        <strain evidence="4">wild</strain>
    </source>
</reference>
<dbReference type="Proteomes" id="UP000507470">
    <property type="component" value="Unassembled WGS sequence"/>
</dbReference>
<dbReference type="EMBL" id="CACVKT020005000">
    <property type="protein sequence ID" value="CAC5392606.1"/>
    <property type="molecule type" value="Genomic_DNA"/>
</dbReference>
<organism evidence="3 4">
    <name type="scientific">Mytilus coruscus</name>
    <name type="common">Sea mussel</name>
    <dbReference type="NCBI Taxonomy" id="42192"/>
    <lineage>
        <taxon>Eukaryota</taxon>
        <taxon>Metazoa</taxon>
        <taxon>Spiralia</taxon>
        <taxon>Lophotrochozoa</taxon>
        <taxon>Mollusca</taxon>
        <taxon>Bivalvia</taxon>
        <taxon>Autobranchia</taxon>
        <taxon>Pteriomorphia</taxon>
        <taxon>Mytilida</taxon>
        <taxon>Mytiloidea</taxon>
        <taxon>Mytilidae</taxon>
        <taxon>Mytilinae</taxon>
        <taxon>Mytilus</taxon>
    </lineage>
</organism>
<evidence type="ECO:0000313" key="4">
    <source>
        <dbReference type="Proteomes" id="UP000507470"/>
    </source>
</evidence>
<evidence type="ECO:0000256" key="1">
    <source>
        <dbReference type="SAM" id="SignalP"/>
    </source>
</evidence>
<accession>A0A6J8CB79</accession>
<proteinExistence type="predicted"/>
<feature type="signal peptide" evidence="1">
    <location>
        <begin position="1"/>
        <end position="21"/>
    </location>
</feature>
<dbReference type="PANTHER" id="PTHR47018:SF4">
    <property type="match status" value="1"/>
</dbReference>
<dbReference type="AlphaFoldDB" id="A0A6J8CB79"/>
<feature type="chain" id="PRO_5026736155" description="Apple domain-containing protein" evidence="1">
    <location>
        <begin position="22"/>
        <end position="260"/>
    </location>
</feature>
<sequence>MGNKIKSIGFLLCLLLVRTLCENGIVKIHRDKIFNGHVMFEASMPTWLPCAELCSRIQACKSINFIAWNKNCQMNNDEPGNHNGGLVETVGTTFVAESSFREFDNVSTKSDLALAQLLMFNQHSNTQNVSHSFRHSAYLDTPFVRNLDYLSAKTRKRQLMIHYFNMGNASRTDRVLQISTQLGETEVERYLNEGYFCPLLLKGKVFYHSWVDNIDHNQSSTTSKSSFHGTGISIFQHPMKENVGVGRDQIMLPTSKPKGT</sequence>
<dbReference type="OrthoDB" id="6152410at2759"/>
<protein>
    <recommendedName>
        <fullName evidence="2">Apple domain-containing protein</fullName>
    </recommendedName>
</protein>
<evidence type="ECO:0000259" key="2">
    <source>
        <dbReference type="Pfam" id="PF00024"/>
    </source>
</evidence>
<keyword evidence="4" id="KW-1185">Reference proteome</keyword>
<evidence type="ECO:0000313" key="3">
    <source>
        <dbReference type="EMBL" id="CAC5392606.1"/>
    </source>
</evidence>